<reference evidence="1" key="1">
    <citation type="submission" date="2018-06" db="EMBL/GenBank/DDBJ databases">
        <authorList>
            <person name="Zhirakovskaya E."/>
        </authorList>
    </citation>
    <scope>NUCLEOTIDE SEQUENCE</scope>
</reference>
<name>A0A3B0T0L2_9ZZZZ</name>
<evidence type="ECO:0000313" key="1">
    <source>
        <dbReference type="EMBL" id="VAW11855.1"/>
    </source>
</evidence>
<organism evidence="1">
    <name type="scientific">hydrothermal vent metagenome</name>
    <dbReference type="NCBI Taxonomy" id="652676"/>
    <lineage>
        <taxon>unclassified sequences</taxon>
        <taxon>metagenomes</taxon>
        <taxon>ecological metagenomes</taxon>
    </lineage>
</organism>
<sequence length="53" mass="5942">MKNKINRIILALLVIGLYSCDKENYNDEESSVEIAQTLPISIKNGALQFLSTE</sequence>
<feature type="non-terminal residue" evidence="1">
    <location>
        <position position="53"/>
    </location>
</feature>
<proteinExistence type="predicted"/>
<gene>
    <name evidence="1" type="ORF">MNBD_BACTEROID03-2851</name>
</gene>
<dbReference type="AlphaFoldDB" id="A0A3B0T0L2"/>
<dbReference type="PROSITE" id="PS51257">
    <property type="entry name" value="PROKAR_LIPOPROTEIN"/>
    <property type="match status" value="1"/>
</dbReference>
<dbReference type="EMBL" id="UOEL01000073">
    <property type="protein sequence ID" value="VAW11855.1"/>
    <property type="molecule type" value="Genomic_DNA"/>
</dbReference>
<accession>A0A3B0T0L2</accession>
<protein>
    <submittedName>
        <fullName evidence="1">Uncharacterized protein</fullName>
    </submittedName>
</protein>